<dbReference type="GO" id="GO:0043130">
    <property type="term" value="F:ubiquitin binding"/>
    <property type="evidence" value="ECO:0007669"/>
    <property type="project" value="TreeGrafter"/>
</dbReference>
<gene>
    <name evidence="5" type="primary">PLEST008105</name>
    <name evidence="5" type="ORF">PLESTB_001689300</name>
</gene>
<comment type="caution">
    <text evidence="5">The sequence shown here is derived from an EMBL/GenBank/DDBJ whole genome shotgun (WGS) entry which is preliminary data.</text>
</comment>
<dbReference type="PRINTS" id="PR00320">
    <property type="entry name" value="GPROTEINBRPT"/>
</dbReference>
<dbReference type="InterPro" id="IPR051246">
    <property type="entry name" value="WDR48"/>
</dbReference>
<dbReference type="InterPro" id="IPR001680">
    <property type="entry name" value="WD40_rpt"/>
</dbReference>
<dbReference type="InterPro" id="IPR036322">
    <property type="entry name" value="WD40_repeat_dom_sf"/>
</dbReference>
<keyword evidence="3" id="KW-0677">Repeat</keyword>
<dbReference type="PROSITE" id="PS00678">
    <property type="entry name" value="WD_REPEATS_1"/>
    <property type="match status" value="1"/>
</dbReference>
<proteinExistence type="inferred from homology"/>
<dbReference type="PROSITE" id="PS50082">
    <property type="entry name" value="WD_REPEATS_2"/>
    <property type="match status" value="3"/>
</dbReference>
<evidence type="ECO:0000313" key="5">
    <source>
        <dbReference type="EMBL" id="GLC60901.1"/>
    </source>
</evidence>
<dbReference type="PANTHER" id="PTHR19862">
    <property type="entry name" value="WD REPEAT-CONTAINING PROTEIN 48"/>
    <property type="match status" value="1"/>
</dbReference>
<organism evidence="5 6">
    <name type="scientific">Pleodorina starrii</name>
    <dbReference type="NCBI Taxonomy" id="330485"/>
    <lineage>
        <taxon>Eukaryota</taxon>
        <taxon>Viridiplantae</taxon>
        <taxon>Chlorophyta</taxon>
        <taxon>core chlorophytes</taxon>
        <taxon>Chlorophyceae</taxon>
        <taxon>CS clade</taxon>
        <taxon>Chlamydomonadales</taxon>
        <taxon>Volvocaceae</taxon>
        <taxon>Pleodorina</taxon>
    </lineage>
</organism>
<evidence type="ECO:0000256" key="2">
    <source>
        <dbReference type="ARBA" id="ARBA00022574"/>
    </source>
</evidence>
<feature type="repeat" description="WD" evidence="4">
    <location>
        <begin position="273"/>
        <end position="314"/>
    </location>
</feature>
<dbReference type="InterPro" id="IPR015943">
    <property type="entry name" value="WD40/YVTN_repeat-like_dom_sf"/>
</dbReference>
<comment type="similarity">
    <text evidence="1">Belongs to the WD repeat WDR48 family.</text>
</comment>
<dbReference type="CDD" id="cd17041">
    <property type="entry name" value="Ubl_WDR48"/>
    <property type="match status" value="1"/>
</dbReference>
<protein>
    <submittedName>
        <fullName evidence="5">Uncharacterized protein</fullName>
    </submittedName>
</protein>
<dbReference type="Gene3D" id="2.130.10.10">
    <property type="entry name" value="YVTN repeat-like/Quinoprotein amine dehydrogenase"/>
    <property type="match status" value="2"/>
</dbReference>
<dbReference type="PANTHER" id="PTHR19862:SF14">
    <property type="entry name" value="WD REPEAT-CONTAINING PROTEIN 48"/>
    <property type="match status" value="1"/>
</dbReference>
<dbReference type="PROSITE" id="PS50294">
    <property type="entry name" value="WD_REPEATS_REGION"/>
    <property type="match status" value="2"/>
</dbReference>
<keyword evidence="2 4" id="KW-0853">WD repeat</keyword>
<dbReference type="SUPFAM" id="SSF50978">
    <property type="entry name" value="WD40 repeat-like"/>
    <property type="match status" value="1"/>
</dbReference>
<keyword evidence="6" id="KW-1185">Reference proteome</keyword>
<dbReference type="CDD" id="cd00200">
    <property type="entry name" value="WD40"/>
    <property type="match status" value="1"/>
</dbReference>
<dbReference type="GO" id="GO:0000724">
    <property type="term" value="P:double-strand break repair via homologous recombination"/>
    <property type="evidence" value="ECO:0007669"/>
    <property type="project" value="TreeGrafter"/>
</dbReference>
<dbReference type="SMART" id="SM00320">
    <property type="entry name" value="WD40"/>
    <property type="match status" value="6"/>
</dbReference>
<dbReference type="InterPro" id="IPR021772">
    <property type="entry name" value="WDR48/Bun107"/>
</dbReference>
<evidence type="ECO:0000256" key="4">
    <source>
        <dbReference type="PROSITE-ProRule" id="PRU00221"/>
    </source>
</evidence>
<evidence type="ECO:0000313" key="6">
    <source>
        <dbReference type="Proteomes" id="UP001165080"/>
    </source>
</evidence>
<feature type="repeat" description="WD" evidence="4">
    <location>
        <begin position="71"/>
        <end position="101"/>
    </location>
</feature>
<evidence type="ECO:0000256" key="1">
    <source>
        <dbReference type="ARBA" id="ARBA00006917"/>
    </source>
</evidence>
<reference evidence="5 6" key="1">
    <citation type="journal article" date="2023" name="Commun. Biol.">
        <title>Reorganization of the ancestral sex-determining regions during the evolution of trioecy in Pleodorina starrii.</title>
        <authorList>
            <person name="Takahashi K."/>
            <person name="Suzuki S."/>
            <person name="Kawai-Toyooka H."/>
            <person name="Yamamoto K."/>
            <person name="Hamaji T."/>
            <person name="Ootsuki R."/>
            <person name="Yamaguchi H."/>
            <person name="Kawachi M."/>
            <person name="Higashiyama T."/>
            <person name="Nozaki H."/>
        </authorList>
    </citation>
    <scope>NUCLEOTIDE SEQUENCE [LARGE SCALE GENOMIC DNA]</scope>
    <source>
        <strain evidence="5 6">NIES-4479</strain>
    </source>
</reference>
<dbReference type="InterPro" id="IPR020472">
    <property type="entry name" value="WD40_PAC1"/>
</dbReference>
<dbReference type="AlphaFoldDB" id="A0A9W6F9R3"/>
<dbReference type="Pfam" id="PF11816">
    <property type="entry name" value="DUF3337"/>
    <property type="match status" value="1"/>
</dbReference>
<dbReference type="EMBL" id="BRXU01000039">
    <property type="protein sequence ID" value="GLC60901.1"/>
    <property type="molecule type" value="Genomic_DNA"/>
</dbReference>
<evidence type="ECO:0000256" key="3">
    <source>
        <dbReference type="ARBA" id="ARBA00022737"/>
    </source>
</evidence>
<feature type="repeat" description="WD" evidence="4">
    <location>
        <begin position="41"/>
        <end position="68"/>
    </location>
</feature>
<dbReference type="Proteomes" id="UP001165080">
    <property type="component" value="Unassembled WGS sequence"/>
</dbReference>
<dbReference type="Pfam" id="PF00400">
    <property type="entry name" value="WD40"/>
    <property type="match status" value="4"/>
</dbReference>
<accession>A0A9W6F9R3</accession>
<name>A0A9W6F9R3_9CHLO</name>
<dbReference type="InterPro" id="IPR019775">
    <property type="entry name" value="WD40_repeat_CS"/>
</dbReference>
<sequence length="903" mass="93863">MYTNGVPPRTRKERKVSLVFRHPSDDKHCAGVESLLFPSVPNHKLLFTASRDSTVKRWDVAGPEPLLEASFEGHADWVNDLALIGDLLITCSNDQTVRLWKAGSDNGQHLHTLSYHSDYVTRLAAAPARSLVVSAGLRAEIFLLNIEPLVLVLAQATLTGKHTQLYPRIPQPSTLSSPGGVAVGAAVHAHVTVPSGGADDGGGGGGSFPSAGGCGGLPSVSSSSVSSNHLPKEQPGSVYALALNPTGTVVAAGTSEALVRLLDPRSGKKIAKLRGHQDTVRALLLNGDGTTLLSGASDGTIKLWDVGMQRCVQTYTLHSDAVWSLLSPDDSFAVVYSAGRDRALYRTYTHTRTSELLAVEDHPVRALALDPDVGPEVPGRNGVPSPGGVGLWAATSASHVNLWVLPREMAPGSAGGAEGGGRAFSVARRSLGVTANMRNRMSWEHNRQPIARMPEAVIEGVPGLVAHEVLADRRRVLTLDMAGDVALWDVLRGAQIASYGKVDFASKARELWEPRSVPSWFTADTRLGCLTVSLEPPSAFAAEEYAVCLLAQDAAQGVLGQGGGCGGGPHGALHATVNVSDDYKLNYGKVVLDCAFAKWRYKLAEQAAGHHNGILTAAGPGAGPGVVAGAGLTQGPGPGLAPPPPQVPLASLGLPSPGPGLGGQMLPGVAGGMAAAAAVASAGGSPGAGGGGGGGGAAAVPEGVGGHPYYLDVWAKYWTCRALPAVICSRQDGQRWRRLLSGFDGSEAEPGEVPTWVGDVVLRGAGVTPKEAKCAFVLLPAEGSDLPALAQSKLNAPRILQVHKVANYCAGKLLDQNVPLEVRPFYLRRPPTAPDCPGPESSAPGGNCAVLELTCNGVAVPFEMSLATVKKFIWKKSDDLVFNYRVRNPLHPAPPPVLQGPGA</sequence>